<gene>
    <name evidence="1" type="ORF">BKA03_001824</name>
</gene>
<dbReference type="AlphaFoldDB" id="A0A7Y9ZBC6"/>
<name>A0A7Y9ZBC6_9MICO</name>
<reference evidence="1 2" key="1">
    <citation type="submission" date="2020-07" db="EMBL/GenBank/DDBJ databases">
        <title>Sequencing the genomes of 1000 actinobacteria strains.</title>
        <authorList>
            <person name="Klenk H.-P."/>
        </authorList>
    </citation>
    <scope>NUCLEOTIDE SEQUENCE [LARGE SCALE GENOMIC DNA]</scope>
    <source>
        <strain evidence="1 2">DSM 19970</strain>
    </source>
</reference>
<comment type="caution">
    <text evidence="1">The sequence shown here is derived from an EMBL/GenBank/DDBJ whole genome shotgun (WGS) entry which is preliminary data.</text>
</comment>
<evidence type="ECO:0000313" key="1">
    <source>
        <dbReference type="EMBL" id="NYI41705.1"/>
    </source>
</evidence>
<dbReference type="SUPFAM" id="SSF52540">
    <property type="entry name" value="P-loop containing nucleoside triphosphate hydrolases"/>
    <property type="match status" value="1"/>
</dbReference>
<dbReference type="Gene3D" id="3.40.50.300">
    <property type="entry name" value="P-loop containing nucleotide triphosphate hydrolases"/>
    <property type="match status" value="1"/>
</dbReference>
<accession>A0A7Y9ZBC6</accession>
<evidence type="ECO:0000313" key="2">
    <source>
        <dbReference type="Proteomes" id="UP000547973"/>
    </source>
</evidence>
<sequence length="141" mass="14979">MTIWKLTLHTRYGVVRRSAAQSEPVEVPFGTVNPQVVAPDNVAWGGGRCMGSVVPFVKCLRLARGAPGGAHVSVRGRRGRRGRPGLAATVAHEAGHRRSIAVISHPGAGKSTLTEPLALHAHAIDRFAIERTRRISITAAA</sequence>
<dbReference type="EMBL" id="JACBZO010000001">
    <property type="protein sequence ID" value="NYI41705.1"/>
    <property type="molecule type" value="Genomic_DNA"/>
</dbReference>
<keyword evidence="2" id="KW-1185">Reference proteome</keyword>
<dbReference type="InterPro" id="IPR027417">
    <property type="entry name" value="P-loop_NTPase"/>
</dbReference>
<protein>
    <submittedName>
        <fullName evidence="1">Uncharacterized protein</fullName>
    </submittedName>
</protein>
<organism evidence="1 2">
    <name type="scientific">Demequina lutea</name>
    <dbReference type="NCBI Taxonomy" id="431489"/>
    <lineage>
        <taxon>Bacteria</taxon>
        <taxon>Bacillati</taxon>
        <taxon>Actinomycetota</taxon>
        <taxon>Actinomycetes</taxon>
        <taxon>Micrococcales</taxon>
        <taxon>Demequinaceae</taxon>
        <taxon>Demequina</taxon>
    </lineage>
</organism>
<proteinExistence type="predicted"/>
<dbReference type="Proteomes" id="UP000547973">
    <property type="component" value="Unassembled WGS sequence"/>
</dbReference>